<feature type="region of interest" description="Disordered" evidence="1">
    <location>
        <begin position="123"/>
        <end position="201"/>
    </location>
</feature>
<evidence type="ECO:0000256" key="1">
    <source>
        <dbReference type="SAM" id="MobiDB-lite"/>
    </source>
</evidence>
<protein>
    <submittedName>
        <fullName evidence="2">Uncharacterized protein</fullName>
    </submittedName>
</protein>
<feature type="compositionally biased region" description="Basic and acidic residues" evidence="1">
    <location>
        <begin position="137"/>
        <end position="149"/>
    </location>
</feature>
<feature type="compositionally biased region" description="Acidic residues" evidence="1">
    <location>
        <begin position="173"/>
        <end position="186"/>
    </location>
</feature>
<keyword evidence="3" id="KW-1185">Reference proteome</keyword>
<gene>
    <name evidence="2" type="ORF">HERILL_LOCUS12677</name>
</gene>
<dbReference type="AlphaFoldDB" id="A0A7R8V030"/>
<organism evidence="2 3">
    <name type="scientific">Hermetia illucens</name>
    <name type="common">Black soldier fly</name>
    <dbReference type="NCBI Taxonomy" id="343691"/>
    <lineage>
        <taxon>Eukaryota</taxon>
        <taxon>Metazoa</taxon>
        <taxon>Ecdysozoa</taxon>
        <taxon>Arthropoda</taxon>
        <taxon>Hexapoda</taxon>
        <taxon>Insecta</taxon>
        <taxon>Pterygota</taxon>
        <taxon>Neoptera</taxon>
        <taxon>Endopterygota</taxon>
        <taxon>Diptera</taxon>
        <taxon>Brachycera</taxon>
        <taxon>Stratiomyomorpha</taxon>
        <taxon>Stratiomyidae</taxon>
        <taxon>Hermetiinae</taxon>
        <taxon>Hermetia</taxon>
    </lineage>
</organism>
<accession>A0A7R8V030</accession>
<sequence>MEASALHTRLTMGAMNNGWLEAAALAHNQDMHATNGNLDTVHSMKQDRTDVVEFCRSMFWDAATIQVESVNRPSSNVAKLLRNLQFIFYSRDSGRGSQVPVIAGTIHQSMIKWWDDIEEEELVEEEQFDSGSSGTEGRTETPTDQRYTVEHVGSQNTPEGRAKDGENTRRGDETDEGTGEETEVETSYEGNPNRGNDIHRADTSYLGSEDEILKISDDDPPLVRELKIGLQGVAAVAREGQKIKGGRVKKGSKFTRMMAALRKTAKRVTQIAGEGAGEGGCDTASVGVQVGQGGRGGRSKERGEDERWIAHFKRATKHLKWIGVGTDSRKNHGALERTGAGDKMIDAAVNPQPATPGLINPSKGIYTFGYLSNPTLLAAAVDRAITGETHDYRVLALKVDLYDELRERRIVQPTGVDYAWAGTEQNDPTMIHLCQIGGWHYDAVFITMDMLEVGLRRGGLLRVGSGGEEEWALNGTDVRIIPLVENTDPGGKGRDMWIVSHLTYPLTWVIDACTVYKVGGPDTGDEEMFIRTAGLVDIHDKATKIIFLIPSKSVSTVTLGNRIFPVVTTDHRGEVPANMDIPVFNMDDVLCNILDGILSYSHPLREAFDAYTLPYFPKGINWLEINSLSIALTVRWHQKVEGIKEGEGPLTYVGAPSMSWKY</sequence>
<evidence type="ECO:0000313" key="2">
    <source>
        <dbReference type="EMBL" id="CAD7090177.1"/>
    </source>
</evidence>
<evidence type="ECO:0000313" key="3">
    <source>
        <dbReference type="Proteomes" id="UP000594454"/>
    </source>
</evidence>
<feature type="region of interest" description="Disordered" evidence="1">
    <location>
        <begin position="283"/>
        <end position="304"/>
    </location>
</feature>
<dbReference type="Proteomes" id="UP000594454">
    <property type="component" value="Chromosome 5"/>
</dbReference>
<dbReference type="InParanoid" id="A0A7R8V030"/>
<feature type="compositionally biased region" description="Basic and acidic residues" evidence="1">
    <location>
        <begin position="160"/>
        <end position="172"/>
    </location>
</feature>
<dbReference type="EMBL" id="LR899013">
    <property type="protein sequence ID" value="CAD7090177.1"/>
    <property type="molecule type" value="Genomic_DNA"/>
</dbReference>
<name>A0A7R8V030_HERIL</name>
<proteinExistence type="predicted"/>
<reference evidence="2 3" key="1">
    <citation type="submission" date="2020-11" db="EMBL/GenBank/DDBJ databases">
        <authorList>
            <person name="Wallbank WR R."/>
            <person name="Pardo Diaz C."/>
            <person name="Kozak K."/>
            <person name="Martin S."/>
            <person name="Jiggins C."/>
            <person name="Moest M."/>
            <person name="Warren A I."/>
            <person name="Generalovic N T."/>
            <person name="Byers J.R.P. K."/>
            <person name="Montejo-Kovacevich G."/>
            <person name="Yen C E."/>
        </authorList>
    </citation>
    <scope>NUCLEOTIDE SEQUENCE [LARGE SCALE GENOMIC DNA]</scope>
</reference>